<dbReference type="OrthoDB" id="9805698at2"/>
<dbReference type="PIRSF" id="PIRSF000813">
    <property type="entry name" value="CCA_bact"/>
    <property type="match status" value="1"/>
</dbReference>
<keyword evidence="2 12" id="KW-0808">Transferase</keyword>
<organism evidence="14 15">
    <name type="scientific">Reinekea forsetii</name>
    <dbReference type="NCBI Taxonomy" id="1336806"/>
    <lineage>
        <taxon>Bacteria</taxon>
        <taxon>Pseudomonadati</taxon>
        <taxon>Pseudomonadota</taxon>
        <taxon>Gammaproteobacteria</taxon>
        <taxon>Oceanospirillales</taxon>
        <taxon>Saccharospirillaceae</taxon>
        <taxon>Reinekea</taxon>
    </lineage>
</organism>
<dbReference type="HAMAP" id="MF_01261">
    <property type="entry name" value="CCA_bact_type1"/>
    <property type="match status" value="1"/>
</dbReference>
<dbReference type="PANTHER" id="PTHR47545">
    <property type="entry name" value="MULTIFUNCTIONAL CCA PROTEIN"/>
    <property type="match status" value="1"/>
</dbReference>
<proteinExistence type="inferred from homology"/>
<keyword evidence="11 12" id="KW-0694">RNA-binding</keyword>
<dbReference type="Pfam" id="PF01966">
    <property type="entry name" value="HD"/>
    <property type="match status" value="1"/>
</dbReference>
<keyword evidence="4 12" id="KW-0548">Nucleotidyltransferase</keyword>
<evidence type="ECO:0000256" key="5">
    <source>
        <dbReference type="ARBA" id="ARBA00022723"/>
    </source>
</evidence>
<dbReference type="InterPro" id="IPR003607">
    <property type="entry name" value="HD/PDEase_dom"/>
</dbReference>
<feature type="binding site" evidence="12">
    <location>
        <position position="11"/>
    </location>
    <ligand>
        <name>CTP</name>
        <dbReference type="ChEBI" id="CHEBI:37563"/>
    </ligand>
</feature>
<evidence type="ECO:0000256" key="10">
    <source>
        <dbReference type="ARBA" id="ARBA00022842"/>
    </source>
</evidence>
<feature type="binding site" evidence="12">
    <location>
        <position position="137"/>
    </location>
    <ligand>
        <name>CTP</name>
        <dbReference type="ChEBI" id="CHEBI:37563"/>
    </ligand>
</feature>
<dbReference type="PROSITE" id="PS51831">
    <property type="entry name" value="HD"/>
    <property type="match status" value="1"/>
</dbReference>
<comment type="catalytic activity">
    <reaction evidence="12">
        <text>a tRNA with a 3' CCA end + 2 CTP + ATP = a tRNA with a 3' CCACCA end + 3 diphosphate</text>
        <dbReference type="Rhea" id="RHEA:76235"/>
        <dbReference type="Rhea" id="RHEA-COMP:10468"/>
        <dbReference type="Rhea" id="RHEA-COMP:18655"/>
        <dbReference type="ChEBI" id="CHEBI:30616"/>
        <dbReference type="ChEBI" id="CHEBI:33019"/>
        <dbReference type="ChEBI" id="CHEBI:37563"/>
        <dbReference type="ChEBI" id="CHEBI:83071"/>
        <dbReference type="ChEBI" id="CHEBI:195187"/>
    </reaction>
</comment>
<keyword evidence="10 12" id="KW-0460">Magnesium</keyword>
<feature type="binding site" evidence="12">
    <location>
        <position position="137"/>
    </location>
    <ligand>
        <name>ATP</name>
        <dbReference type="ChEBI" id="CHEBI:30616"/>
    </ligand>
</feature>
<dbReference type="SUPFAM" id="SSF81891">
    <property type="entry name" value="Poly A polymerase C-terminal region-like"/>
    <property type="match status" value="1"/>
</dbReference>
<dbReference type="NCBIfam" id="NF008137">
    <property type="entry name" value="PRK10885.1"/>
    <property type="match status" value="1"/>
</dbReference>
<comment type="domain">
    <text evidence="12">Comprises two domains: an N-terminal domain containing the nucleotidyltransferase activity and a C-terminal HD domain associated with both phosphodiesterase and phosphatase activities.</text>
</comment>
<feature type="binding site" evidence="12">
    <location>
        <position position="140"/>
    </location>
    <ligand>
        <name>CTP</name>
        <dbReference type="ChEBI" id="CHEBI:37563"/>
    </ligand>
</feature>
<keyword evidence="6 12" id="KW-0547">Nucleotide-binding</keyword>
<accession>A0A2K8KL06</accession>
<keyword evidence="12" id="KW-0511">Multifunctional enzyme</keyword>
<keyword evidence="5 12" id="KW-0479">Metal-binding</keyword>
<name>A0A2K8KL06_9GAMM</name>
<evidence type="ECO:0000256" key="8">
    <source>
        <dbReference type="ARBA" id="ARBA00022801"/>
    </source>
</evidence>
<dbReference type="GO" id="GO:0004810">
    <property type="term" value="F:CCA tRNA nucleotidyltransferase activity"/>
    <property type="evidence" value="ECO:0007669"/>
    <property type="project" value="UniProtKB-UniRule"/>
</dbReference>
<evidence type="ECO:0000313" key="15">
    <source>
        <dbReference type="Proteomes" id="UP000229757"/>
    </source>
</evidence>
<dbReference type="EC" id="2.7.7.72" evidence="12"/>
<evidence type="ECO:0000256" key="3">
    <source>
        <dbReference type="ARBA" id="ARBA00022694"/>
    </source>
</evidence>
<comment type="function">
    <text evidence="12">Catalyzes the addition and repair of the essential 3'-terminal CCA sequence in tRNAs without using a nucleic acid template. Adds these three nucleotides in the order of C, C, and A to the tRNA nucleotide-73, using CTP and ATP as substrates and producing inorganic pyrophosphate. tRNA 3'-terminal CCA addition is required both for tRNA processing and repair. Also involved in tRNA surveillance by mediating tandem CCA addition to generate a CCACCA at the 3' terminus of unstable tRNAs. While stable tRNAs receive only 3'-terminal CCA, unstable tRNAs are marked with CCACCA and rapidly degraded.</text>
</comment>
<evidence type="ECO:0000313" key="14">
    <source>
        <dbReference type="EMBL" id="ATX75615.1"/>
    </source>
</evidence>
<evidence type="ECO:0000256" key="7">
    <source>
        <dbReference type="ARBA" id="ARBA00022800"/>
    </source>
</evidence>
<feature type="binding site" evidence="12">
    <location>
        <position position="91"/>
    </location>
    <ligand>
        <name>ATP</name>
        <dbReference type="ChEBI" id="CHEBI:30616"/>
    </ligand>
</feature>
<feature type="domain" description="HD" evidence="13">
    <location>
        <begin position="228"/>
        <end position="329"/>
    </location>
</feature>
<keyword evidence="9 12" id="KW-0067">ATP-binding</keyword>
<dbReference type="Pfam" id="PF01743">
    <property type="entry name" value="PolyA_pol"/>
    <property type="match status" value="1"/>
</dbReference>
<gene>
    <name evidence="12" type="primary">cca</name>
    <name evidence="14" type="ORF">REIFOR_00443</name>
</gene>
<dbReference type="GO" id="GO:0000049">
    <property type="term" value="F:tRNA binding"/>
    <property type="evidence" value="ECO:0007669"/>
    <property type="project" value="UniProtKB-UniRule"/>
</dbReference>
<keyword evidence="1 12" id="KW-0533">Nickel</keyword>
<dbReference type="SUPFAM" id="SSF81301">
    <property type="entry name" value="Nucleotidyltransferase"/>
    <property type="match status" value="1"/>
</dbReference>
<comment type="subunit">
    <text evidence="12">Monomer. Can also form homodimers and oligomers.</text>
</comment>
<evidence type="ECO:0000256" key="9">
    <source>
        <dbReference type="ARBA" id="ARBA00022840"/>
    </source>
</evidence>
<evidence type="ECO:0000256" key="11">
    <source>
        <dbReference type="ARBA" id="ARBA00022884"/>
    </source>
</evidence>
<dbReference type="EC" id="3.1.3.-" evidence="12"/>
<evidence type="ECO:0000256" key="6">
    <source>
        <dbReference type="ARBA" id="ARBA00022741"/>
    </source>
</evidence>
<keyword evidence="8 12" id="KW-0378">Hydrolase</keyword>
<dbReference type="CDD" id="cd00077">
    <property type="entry name" value="HDc"/>
    <property type="match status" value="1"/>
</dbReference>
<dbReference type="EMBL" id="CP011797">
    <property type="protein sequence ID" value="ATX75615.1"/>
    <property type="molecule type" value="Genomic_DNA"/>
</dbReference>
<dbReference type="RefSeq" id="WP_100256010.1">
    <property type="nucleotide sequence ID" value="NZ_CP011797.1"/>
</dbReference>
<feature type="binding site" evidence="12">
    <location>
        <position position="8"/>
    </location>
    <ligand>
        <name>ATP</name>
        <dbReference type="ChEBI" id="CHEBI:30616"/>
    </ligand>
</feature>
<keyword evidence="15" id="KW-1185">Reference proteome</keyword>
<dbReference type="InterPro" id="IPR006674">
    <property type="entry name" value="HD_domain"/>
</dbReference>
<feature type="binding site" evidence="12">
    <location>
        <position position="21"/>
    </location>
    <ligand>
        <name>Mg(2+)</name>
        <dbReference type="ChEBI" id="CHEBI:18420"/>
    </ligand>
</feature>
<sequence>MQIYLVGGAVRDKLLGVATQDRDWVVVGGHPDQLKALGYQQVGADFPVFLHPQTKEEYALARTERKTGLGYQGFSVEFDSSVTLEEDLARRDLTINAMAEDDQGRLIDPFNGKADLDKRRLRHVSPAFREDPLRVLRIARFAARFHHLGFTIAKDTQDLLRLMADSGELQHLVAERVWTEMSRALGETTPSEYFKVLKRCTALAGLFPELDRLFGVPQTMRWHPEVDTGLHTLKALDWARAQTDDVEVLLATLCHDLGKGLTEATMLPSHHGHEQLGANLLRDIAKRMKWPKGPALLAETVARHHTLCHRLSEQSPVAVLDLLKNLNAFRQPSRVEQFGLACAADFYGRSGFERFNYPQRDLLSRYASACLTIAAAPFVQQGLTGKAIGAAMDQARVELLTELIGTDV</sequence>
<comment type="cofactor">
    <cofactor evidence="12">
        <name>Ni(2+)</name>
        <dbReference type="ChEBI" id="CHEBI:49786"/>
    </cofactor>
    <text evidence="12">Nickel for phosphatase activity.</text>
</comment>
<dbReference type="InterPro" id="IPR032828">
    <property type="entry name" value="PolyA_RNA-bd"/>
</dbReference>
<dbReference type="Gene3D" id="1.10.3090.10">
    <property type="entry name" value="cca-adding enzyme, domain 2"/>
    <property type="match status" value="1"/>
</dbReference>
<dbReference type="HAMAP" id="MF_01262">
    <property type="entry name" value="CCA_bact_type2"/>
    <property type="match status" value="1"/>
</dbReference>
<dbReference type="CDD" id="cd05398">
    <property type="entry name" value="NT_ClassII-CCAase"/>
    <property type="match status" value="1"/>
</dbReference>
<dbReference type="Proteomes" id="UP000229757">
    <property type="component" value="Chromosome"/>
</dbReference>
<feature type="binding site" evidence="12">
    <location>
        <position position="140"/>
    </location>
    <ligand>
        <name>ATP</name>
        <dbReference type="ChEBI" id="CHEBI:30616"/>
    </ligand>
</feature>
<dbReference type="InterPro" id="IPR043519">
    <property type="entry name" value="NT_sf"/>
</dbReference>
<dbReference type="AlphaFoldDB" id="A0A2K8KL06"/>
<dbReference type="InterPro" id="IPR012006">
    <property type="entry name" value="CCA_bact"/>
</dbReference>
<dbReference type="InterPro" id="IPR002646">
    <property type="entry name" value="PolA_pol_head_dom"/>
</dbReference>
<feature type="binding site" evidence="12">
    <location>
        <position position="91"/>
    </location>
    <ligand>
        <name>CTP</name>
        <dbReference type="ChEBI" id="CHEBI:37563"/>
    </ligand>
</feature>
<protein>
    <recommendedName>
        <fullName evidence="12">Multifunctional CCA protein</fullName>
    </recommendedName>
    <domain>
        <recommendedName>
            <fullName evidence="12">CCA-adding enzyme</fullName>
            <ecNumber evidence="12">2.7.7.72</ecNumber>
        </recommendedName>
        <alternativeName>
            <fullName evidence="12">CCA tRNA nucleotidyltransferase</fullName>
        </alternativeName>
        <alternativeName>
            <fullName evidence="12">tRNA CCA-pyrophosphorylase</fullName>
        </alternativeName>
        <alternativeName>
            <fullName evidence="12">tRNA adenylyl-/cytidylyl-transferase</fullName>
        </alternativeName>
        <alternativeName>
            <fullName evidence="12">tRNA nucleotidyltransferase</fullName>
        </alternativeName>
        <alternativeName>
            <fullName evidence="12">tRNA-NT</fullName>
        </alternativeName>
    </domain>
    <domain>
        <recommendedName>
            <fullName evidence="12">2'-nucleotidase</fullName>
            <ecNumber evidence="12">3.1.3.-</ecNumber>
        </recommendedName>
    </domain>
    <domain>
        <recommendedName>
            <fullName evidence="12">2',3'-cyclic phosphodiesterase</fullName>
            <ecNumber evidence="12">3.1.4.-</ecNumber>
        </recommendedName>
    </domain>
    <domain>
        <recommendedName>
            <fullName evidence="12">Phosphatase</fullName>
        </recommendedName>
    </domain>
</protein>
<evidence type="ECO:0000256" key="12">
    <source>
        <dbReference type="HAMAP-Rule" id="MF_01261"/>
    </source>
</evidence>
<feature type="binding site" evidence="12">
    <location>
        <position position="11"/>
    </location>
    <ligand>
        <name>ATP</name>
        <dbReference type="ChEBI" id="CHEBI:30616"/>
    </ligand>
</feature>
<comment type="cofactor">
    <cofactor evidence="12">
        <name>Mg(2+)</name>
        <dbReference type="ChEBI" id="CHEBI:18420"/>
    </cofactor>
    <text evidence="12">Magnesium is required for nucleotidyltransferase activity.</text>
</comment>
<evidence type="ECO:0000256" key="1">
    <source>
        <dbReference type="ARBA" id="ARBA00022596"/>
    </source>
</evidence>
<dbReference type="GO" id="GO:0005524">
    <property type="term" value="F:ATP binding"/>
    <property type="evidence" value="ECO:0007669"/>
    <property type="project" value="UniProtKB-UniRule"/>
</dbReference>
<dbReference type="GO" id="GO:0160016">
    <property type="term" value="F:CCACCA tRNA nucleotidyltransferase activity"/>
    <property type="evidence" value="ECO:0007669"/>
    <property type="project" value="RHEA"/>
</dbReference>
<evidence type="ECO:0000256" key="4">
    <source>
        <dbReference type="ARBA" id="ARBA00022695"/>
    </source>
</evidence>
<evidence type="ECO:0000259" key="13">
    <source>
        <dbReference type="PROSITE" id="PS51831"/>
    </source>
</evidence>
<dbReference type="GO" id="GO:0042245">
    <property type="term" value="P:RNA repair"/>
    <property type="evidence" value="ECO:0007669"/>
    <property type="project" value="UniProtKB-KW"/>
</dbReference>
<keyword evidence="3 12" id="KW-0819">tRNA processing</keyword>
<dbReference type="Gene3D" id="3.30.460.10">
    <property type="entry name" value="Beta Polymerase, domain 2"/>
    <property type="match status" value="1"/>
</dbReference>
<dbReference type="Pfam" id="PF12627">
    <property type="entry name" value="PolyA_pol_RNAbd"/>
    <property type="match status" value="1"/>
</dbReference>
<dbReference type="GO" id="GO:0000287">
    <property type="term" value="F:magnesium ion binding"/>
    <property type="evidence" value="ECO:0007669"/>
    <property type="project" value="UniProtKB-UniRule"/>
</dbReference>
<comment type="catalytic activity">
    <reaction evidence="12">
        <text>a tRNA precursor + 2 CTP + ATP = a tRNA with a 3' CCA end + 3 diphosphate</text>
        <dbReference type="Rhea" id="RHEA:14433"/>
        <dbReference type="Rhea" id="RHEA-COMP:10465"/>
        <dbReference type="Rhea" id="RHEA-COMP:10468"/>
        <dbReference type="ChEBI" id="CHEBI:30616"/>
        <dbReference type="ChEBI" id="CHEBI:33019"/>
        <dbReference type="ChEBI" id="CHEBI:37563"/>
        <dbReference type="ChEBI" id="CHEBI:74896"/>
        <dbReference type="ChEBI" id="CHEBI:83071"/>
        <dbReference type="EC" id="2.7.7.72"/>
    </reaction>
</comment>
<comment type="miscellaneous">
    <text evidence="12">A single active site specifically recognizes both ATP and CTP and is responsible for their addition.</text>
</comment>
<dbReference type="GO" id="GO:0001680">
    <property type="term" value="P:tRNA 3'-terminal CCA addition"/>
    <property type="evidence" value="ECO:0007669"/>
    <property type="project" value="UniProtKB-UniRule"/>
</dbReference>
<dbReference type="EC" id="3.1.4.-" evidence="12"/>
<keyword evidence="7 12" id="KW-0692">RNA repair</keyword>
<feature type="binding site" evidence="12">
    <location>
        <position position="23"/>
    </location>
    <ligand>
        <name>Mg(2+)</name>
        <dbReference type="ChEBI" id="CHEBI:18420"/>
    </ligand>
</feature>
<dbReference type="GO" id="GO:0016791">
    <property type="term" value="F:phosphatase activity"/>
    <property type="evidence" value="ECO:0007669"/>
    <property type="project" value="UniProtKB-UniRule"/>
</dbReference>
<comment type="similarity">
    <text evidence="12">Belongs to the tRNA nucleotidyltransferase/poly(A) polymerase family. Bacterial CCA-adding enzyme type 1 subfamily.</text>
</comment>
<reference evidence="14 15" key="1">
    <citation type="journal article" date="2017" name="Environ. Microbiol.">
        <title>Genomic and physiological analyses of 'Reinekea forsetii' reveal a versatile opportunistic lifestyle during spring algae blooms.</title>
        <authorList>
            <person name="Avci B."/>
            <person name="Hahnke R.L."/>
            <person name="Chafee M."/>
            <person name="Fischer T."/>
            <person name="Gruber-Vodicka H."/>
            <person name="Tegetmeyer H.E."/>
            <person name="Harder J."/>
            <person name="Fuchs B.M."/>
            <person name="Amann R.I."/>
            <person name="Teeling H."/>
        </authorList>
    </citation>
    <scope>NUCLEOTIDE SEQUENCE [LARGE SCALE GENOMIC DNA]</scope>
    <source>
        <strain evidence="14 15">Hel1_31_D35</strain>
    </source>
</reference>
<dbReference type="InterPro" id="IPR050124">
    <property type="entry name" value="tRNA_CCA-adding_enzyme"/>
</dbReference>
<dbReference type="KEGG" id="rfo:REIFOR_00443"/>
<dbReference type="PANTHER" id="PTHR47545:SF1">
    <property type="entry name" value="MULTIFUNCTIONAL CCA PROTEIN"/>
    <property type="match status" value="1"/>
</dbReference>
<evidence type="ECO:0000256" key="2">
    <source>
        <dbReference type="ARBA" id="ARBA00022679"/>
    </source>
</evidence>
<feature type="binding site" evidence="12">
    <location>
        <position position="8"/>
    </location>
    <ligand>
        <name>CTP</name>
        <dbReference type="ChEBI" id="CHEBI:37563"/>
    </ligand>
</feature>
<dbReference type="GO" id="GO:0004112">
    <property type="term" value="F:cyclic-nucleotide phosphodiesterase activity"/>
    <property type="evidence" value="ECO:0007669"/>
    <property type="project" value="UniProtKB-UniRule"/>
</dbReference>